<dbReference type="CDD" id="cd06193">
    <property type="entry name" value="siderophore_interacting"/>
    <property type="match status" value="1"/>
</dbReference>
<reference evidence="3 4" key="1">
    <citation type="journal article" date="2024" name="Chem. Sci.">
        <title>Discovery of megapolipeptins by genome mining of a Burkholderiales bacteria collection.</title>
        <authorList>
            <person name="Paulo B.S."/>
            <person name="Recchia M.J.J."/>
            <person name="Lee S."/>
            <person name="Fergusson C.H."/>
            <person name="Romanowski S.B."/>
            <person name="Hernandez A."/>
            <person name="Krull N."/>
            <person name="Liu D.Y."/>
            <person name="Cavanagh H."/>
            <person name="Bos A."/>
            <person name="Gray C.A."/>
            <person name="Murphy B.T."/>
            <person name="Linington R.G."/>
            <person name="Eustaquio A.S."/>
        </authorList>
    </citation>
    <scope>NUCLEOTIDE SEQUENCE [LARGE SCALE GENOMIC DNA]</scope>
    <source>
        <strain evidence="3 4">RL21-008-BIB-A</strain>
    </source>
</reference>
<comment type="similarity">
    <text evidence="1">Belongs to the SIP oxidoreductase family.</text>
</comment>
<dbReference type="InterPro" id="IPR017927">
    <property type="entry name" value="FAD-bd_FR_type"/>
</dbReference>
<dbReference type="Gene3D" id="3.40.50.80">
    <property type="entry name" value="Nucleotide-binding domain of ferredoxin-NADP reductase (FNR) module"/>
    <property type="match status" value="1"/>
</dbReference>
<dbReference type="PROSITE" id="PS51384">
    <property type="entry name" value="FAD_FR"/>
    <property type="match status" value="1"/>
</dbReference>
<comment type="caution">
    <text evidence="3">The sequence shown here is derived from an EMBL/GenBank/DDBJ whole genome shotgun (WGS) entry which is preliminary data.</text>
</comment>
<name>A0ABW9AB19_9BURK</name>
<keyword evidence="4" id="KW-1185">Reference proteome</keyword>
<dbReference type="PANTHER" id="PTHR30157">
    <property type="entry name" value="FERRIC REDUCTASE, NADPH-DEPENDENT"/>
    <property type="match status" value="1"/>
</dbReference>
<dbReference type="InterPro" id="IPR013113">
    <property type="entry name" value="SIP_FAD-bd"/>
</dbReference>
<organism evidence="3 4">
    <name type="scientific">Herbaspirillum lusitanum</name>
    <dbReference type="NCBI Taxonomy" id="213312"/>
    <lineage>
        <taxon>Bacteria</taxon>
        <taxon>Pseudomonadati</taxon>
        <taxon>Pseudomonadota</taxon>
        <taxon>Betaproteobacteria</taxon>
        <taxon>Burkholderiales</taxon>
        <taxon>Oxalobacteraceae</taxon>
        <taxon>Herbaspirillum</taxon>
    </lineage>
</organism>
<dbReference type="InterPro" id="IPR039374">
    <property type="entry name" value="SIP_fam"/>
</dbReference>
<dbReference type="Pfam" id="PF04954">
    <property type="entry name" value="SIP"/>
    <property type="match status" value="1"/>
</dbReference>
<feature type="domain" description="FAD-binding FR-type" evidence="2">
    <location>
        <begin position="13"/>
        <end position="138"/>
    </location>
</feature>
<dbReference type="InterPro" id="IPR007037">
    <property type="entry name" value="SIP_rossman_dom"/>
</dbReference>
<dbReference type="Proteomes" id="UP001629246">
    <property type="component" value="Unassembled WGS sequence"/>
</dbReference>
<dbReference type="RefSeq" id="WP_408159284.1">
    <property type="nucleotide sequence ID" value="NZ_JAQQFM010000007.1"/>
</dbReference>
<dbReference type="InterPro" id="IPR039261">
    <property type="entry name" value="FNR_nucleotide-bd"/>
</dbReference>
<dbReference type="PANTHER" id="PTHR30157:SF0">
    <property type="entry name" value="NADPH-DEPENDENT FERRIC-CHELATE REDUCTASE"/>
    <property type="match status" value="1"/>
</dbReference>
<dbReference type="Gene3D" id="2.40.30.10">
    <property type="entry name" value="Translation factors"/>
    <property type="match status" value="1"/>
</dbReference>
<evidence type="ECO:0000259" key="2">
    <source>
        <dbReference type="PROSITE" id="PS51384"/>
    </source>
</evidence>
<accession>A0ABW9AB19</accession>
<sequence length="282" mass="30440">MSTSSTASTATRSPPRLLFVQRIENLSPGMRRITLGGAALAGFPENSDGAHIKLLLPREGQTVPLLPILGPSGPIWPSDELRPISRTYTVSRYDAGAAELDVDFVLHGDDGPASRWALHAGIGSAIGVAGPGGPSLYQPDADWYLLAGDMSSLPLICAVLRALPASACGHVLIEVPDMEEIRSLSLPDEMDAHWLVRGDVRPGASTLLTDSVCKIAWPRGRASITLAGENAQVIAIRNFLLRERRVSRAMMYAVPYWKDAHSEESYHAERHRIMDEMKSGAG</sequence>
<gene>
    <name evidence="3" type="ORF">PQR62_17580</name>
</gene>
<dbReference type="InterPro" id="IPR017938">
    <property type="entry name" value="Riboflavin_synthase-like_b-brl"/>
</dbReference>
<dbReference type="SUPFAM" id="SSF63380">
    <property type="entry name" value="Riboflavin synthase domain-like"/>
    <property type="match status" value="1"/>
</dbReference>
<proteinExistence type="inferred from homology"/>
<dbReference type="Pfam" id="PF08021">
    <property type="entry name" value="FAD_binding_9"/>
    <property type="match status" value="1"/>
</dbReference>
<evidence type="ECO:0000313" key="4">
    <source>
        <dbReference type="Proteomes" id="UP001629246"/>
    </source>
</evidence>
<evidence type="ECO:0000256" key="1">
    <source>
        <dbReference type="ARBA" id="ARBA00035644"/>
    </source>
</evidence>
<protein>
    <submittedName>
        <fullName evidence="3">Siderophore-interacting protein</fullName>
    </submittedName>
</protein>
<dbReference type="EMBL" id="JAQQFM010000007">
    <property type="protein sequence ID" value="MFL9926091.1"/>
    <property type="molecule type" value="Genomic_DNA"/>
</dbReference>
<evidence type="ECO:0000313" key="3">
    <source>
        <dbReference type="EMBL" id="MFL9926091.1"/>
    </source>
</evidence>